<evidence type="ECO:0000313" key="1">
    <source>
        <dbReference type="EMBL" id="GFY95232.1"/>
    </source>
</evidence>
<comment type="caution">
    <text evidence="1">The sequence shown here is derived from an EMBL/GenBank/DDBJ whole genome shotgun (WGS) entry which is preliminary data.</text>
</comment>
<reference evidence="1 2" key="1">
    <citation type="submission" date="2019-07" db="EMBL/GenBank/DDBJ databases">
        <title>De Novo Assembly of kiwifruit Actinidia rufa.</title>
        <authorList>
            <person name="Sugita-Konishi S."/>
            <person name="Sato K."/>
            <person name="Mori E."/>
            <person name="Abe Y."/>
            <person name="Kisaki G."/>
            <person name="Hamano K."/>
            <person name="Suezawa K."/>
            <person name="Otani M."/>
            <person name="Fukuda T."/>
            <person name="Manabe T."/>
            <person name="Gomi K."/>
            <person name="Tabuchi M."/>
            <person name="Akimitsu K."/>
            <person name="Kataoka I."/>
        </authorList>
    </citation>
    <scope>NUCLEOTIDE SEQUENCE [LARGE SCALE GENOMIC DNA]</scope>
    <source>
        <strain evidence="2">cv. Fuchu</strain>
    </source>
</reference>
<dbReference type="Proteomes" id="UP000585474">
    <property type="component" value="Unassembled WGS sequence"/>
</dbReference>
<name>A0A7J0F951_9ERIC</name>
<keyword evidence="2" id="KW-1185">Reference proteome</keyword>
<sequence>MSSKSKLKLVCSFQTQTCRYLHGVKPEADKQSFLQEGSGSVRVLGLDRNVDSTWNVTPSCFQVDSASNPSYGAQEDFELMNNAAMSRHSVSNTASLAATLVLRNRRVIL</sequence>
<organism evidence="1 2">
    <name type="scientific">Actinidia rufa</name>
    <dbReference type="NCBI Taxonomy" id="165716"/>
    <lineage>
        <taxon>Eukaryota</taxon>
        <taxon>Viridiplantae</taxon>
        <taxon>Streptophyta</taxon>
        <taxon>Embryophyta</taxon>
        <taxon>Tracheophyta</taxon>
        <taxon>Spermatophyta</taxon>
        <taxon>Magnoliopsida</taxon>
        <taxon>eudicotyledons</taxon>
        <taxon>Gunneridae</taxon>
        <taxon>Pentapetalae</taxon>
        <taxon>asterids</taxon>
        <taxon>Ericales</taxon>
        <taxon>Actinidiaceae</taxon>
        <taxon>Actinidia</taxon>
    </lineage>
</organism>
<proteinExistence type="predicted"/>
<protein>
    <submittedName>
        <fullName evidence="1">Uncharacterized protein</fullName>
    </submittedName>
</protein>
<dbReference type="AlphaFoldDB" id="A0A7J0F951"/>
<dbReference type="EMBL" id="BJWL01000010">
    <property type="protein sequence ID" value="GFY95232.1"/>
    <property type="molecule type" value="Genomic_DNA"/>
</dbReference>
<dbReference type="OrthoDB" id="1927209at2759"/>
<gene>
    <name evidence="1" type="ORF">Acr_10g0006170</name>
</gene>
<evidence type="ECO:0000313" key="2">
    <source>
        <dbReference type="Proteomes" id="UP000585474"/>
    </source>
</evidence>
<accession>A0A7J0F951</accession>